<organism evidence="3">
    <name type="scientific">Schlesneria paludicola</name>
    <dbReference type="NCBI Taxonomy" id="360056"/>
    <lineage>
        <taxon>Bacteria</taxon>
        <taxon>Pseudomonadati</taxon>
        <taxon>Planctomycetota</taxon>
        <taxon>Planctomycetia</taxon>
        <taxon>Planctomycetales</taxon>
        <taxon>Planctomycetaceae</taxon>
        <taxon>Schlesneria</taxon>
    </lineage>
</organism>
<evidence type="ECO:0000256" key="1">
    <source>
        <dbReference type="SAM" id="MobiDB-lite"/>
    </source>
</evidence>
<feature type="region of interest" description="Disordered" evidence="1">
    <location>
        <begin position="357"/>
        <end position="394"/>
    </location>
</feature>
<dbReference type="AlphaFoldDB" id="A0A7C2P5G0"/>
<gene>
    <name evidence="3" type="ORF">ENQ76_15745</name>
</gene>
<feature type="compositionally biased region" description="Low complexity" evidence="1">
    <location>
        <begin position="379"/>
        <end position="394"/>
    </location>
</feature>
<feature type="chain" id="PRO_5027782259" evidence="2">
    <location>
        <begin position="25"/>
        <end position="454"/>
    </location>
</feature>
<dbReference type="SUPFAM" id="SSF48239">
    <property type="entry name" value="Terpenoid cyclases/Protein prenyltransferases"/>
    <property type="match status" value="1"/>
</dbReference>
<accession>A0A7C2P5G0</accession>
<evidence type="ECO:0000256" key="2">
    <source>
        <dbReference type="SAM" id="SignalP"/>
    </source>
</evidence>
<feature type="signal peptide" evidence="2">
    <location>
        <begin position="1"/>
        <end position="24"/>
    </location>
</feature>
<keyword evidence="2" id="KW-0732">Signal</keyword>
<comment type="caution">
    <text evidence="3">The sequence shown here is derived from an EMBL/GenBank/DDBJ whole genome shotgun (WGS) entry which is preliminary data.</text>
</comment>
<reference evidence="3" key="1">
    <citation type="journal article" date="2020" name="mSystems">
        <title>Genome- and Community-Level Interaction Insights into Carbon Utilization and Element Cycling Functions of Hydrothermarchaeota in Hydrothermal Sediment.</title>
        <authorList>
            <person name="Zhou Z."/>
            <person name="Liu Y."/>
            <person name="Xu W."/>
            <person name="Pan J."/>
            <person name="Luo Z.H."/>
            <person name="Li M."/>
        </authorList>
    </citation>
    <scope>NUCLEOTIDE SEQUENCE [LARGE SCALE GENOMIC DNA]</scope>
    <source>
        <strain evidence="3">SpSt-339</strain>
    </source>
</reference>
<dbReference type="EMBL" id="DSOK01000431">
    <property type="protein sequence ID" value="HEN16913.1"/>
    <property type="molecule type" value="Genomic_DNA"/>
</dbReference>
<evidence type="ECO:0000313" key="3">
    <source>
        <dbReference type="EMBL" id="HEN16913.1"/>
    </source>
</evidence>
<dbReference type="InterPro" id="IPR008930">
    <property type="entry name" value="Terpenoid_cyclase/PrenylTrfase"/>
</dbReference>
<protein>
    <submittedName>
        <fullName evidence="3">Uncharacterized protein</fullName>
    </submittedName>
</protein>
<sequence length="454" mass="49760">MPFGRSAGLSASMALFLSAGLAWAQNASGVVAQPAGPSAVATTPADPLLDQVERAIEINSHRYLRANYNSPWQIFHGIVAYRRQFMLQVGDQRMPAIDWIATADARFHNLPWILITQHGAKFHPYSGVPKAFEGHPSQSLALLSESHLPTDFKFKVSGREVTIAQMLNNSMMEVNTREETTWVLWALINYMPVDKQWVNQWGEPWSIERLVQIEVAADTPNRPCGGNHNLFVLCRARDKFLKSGQPLRGVWLEADQKIRTYTEYARSMQNRDGSFSSNFYKGPGHTTDMNSRFNTTGHTLEFLSVALPDQRLSEMWVRNAVNILSWELIQAKSASPDPGPLYHSLNALINYRDRVQPKPAAPEVAQTPEPSPAPTSVKSPPAESPAPQTATAASTTPGLLAPTAIQVAKPVATVAAPVIRPQAATDPTAPTLVLPAIGPETSGPVSALEPANRW</sequence>
<name>A0A7C2P5G0_9PLAN</name>
<proteinExistence type="predicted"/>